<dbReference type="PANTHER" id="PTHR10492:SF92">
    <property type="entry name" value="ATP-DEPENDENT DNA HELICASE"/>
    <property type="match status" value="1"/>
</dbReference>
<dbReference type="InParanoid" id="A0A1D6H5I3"/>
<dbReference type="STRING" id="4577.A0A1D6H5I3"/>
<reference evidence="1" key="1">
    <citation type="submission" date="2015-12" db="EMBL/GenBank/DDBJ databases">
        <title>Update maize B73 reference genome by single molecule sequencing technologies.</title>
        <authorList>
            <consortium name="Maize Genome Sequencing Project"/>
            <person name="Ware D."/>
        </authorList>
    </citation>
    <scope>NUCLEOTIDE SEQUENCE</scope>
    <source>
        <tissue evidence="1">Seedling</tissue>
    </source>
</reference>
<sequence>MTTSMDCEQLEKEKVVIKQPVEILKGKPYSEHLRSMGHVDNIEDYHIALNLDQTLNQKLYNVPFTLKNDLAIYGCLYVTIIATDSKVAQRKYKLTCPEQYDLLISDEIPNKNKYPQLYKMVLKHMMHGPCELINPKCPCTEGHASCKNHYPIAFSNSMLQGKDSYSIYRHRDDGRKETVRGWELDNRWVVPYNPYLHRLLNCHINVEACGSIKAVNTCSNTYTKAMIVPLWLRDANKSDGDVDEIKQY</sequence>
<keyword evidence="1" id="KW-0547">Nucleotide-binding</keyword>
<name>A0A1D6H5I3_MAIZE</name>
<dbReference type="GO" id="GO:0004386">
    <property type="term" value="F:helicase activity"/>
    <property type="evidence" value="ECO:0007669"/>
    <property type="project" value="UniProtKB-KW"/>
</dbReference>
<keyword evidence="1" id="KW-0378">Hydrolase</keyword>
<keyword evidence="1" id="KW-0347">Helicase</keyword>
<organism evidence="1">
    <name type="scientific">Zea mays</name>
    <name type="common">Maize</name>
    <dbReference type="NCBI Taxonomy" id="4577"/>
    <lineage>
        <taxon>Eukaryota</taxon>
        <taxon>Viridiplantae</taxon>
        <taxon>Streptophyta</taxon>
        <taxon>Embryophyta</taxon>
        <taxon>Tracheophyta</taxon>
        <taxon>Spermatophyta</taxon>
        <taxon>Magnoliopsida</taxon>
        <taxon>Liliopsida</taxon>
        <taxon>Poales</taxon>
        <taxon>Poaceae</taxon>
        <taxon>PACMAD clade</taxon>
        <taxon>Panicoideae</taxon>
        <taxon>Andropogonodae</taxon>
        <taxon>Andropogoneae</taxon>
        <taxon>Tripsacinae</taxon>
        <taxon>Zea</taxon>
    </lineage>
</organism>
<gene>
    <name evidence="1" type="ORF">ZEAMMB73_Zm00001d016115</name>
</gene>
<keyword evidence="1" id="KW-0067">ATP-binding</keyword>
<accession>A0A1D6H5I3</accession>
<dbReference type="AlphaFoldDB" id="A0A1D6H5I3"/>
<dbReference type="PANTHER" id="PTHR10492">
    <property type="match status" value="1"/>
</dbReference>
<evidence type="ECO:0000313" key="1">
    <source>
        <dbReference type="EMBL" id="AQK70080.1"/>
    </source>
</evidence>
<dbReference type="EMBL" id="CM000781">
    <property type="protein sequence ID" value="AQK70080.1"/>
    <property type="molecule type" value="Genomic_DNA"/>
</dbReference>
<protein>
    <submittedName>
        <fullName evidence="1">Helicase</fullName>
    </submittedName>
</protein>
<proteinExistence type="predicted"/>